<organism evidence="1 2">
    <name type="scientific">Candidatus Iainarchaeum sp</name>
    <dbReference type="NCBI Taxonomy" id="3101447"/>
    <lineage>
        <taxon>Archaea</taxon>
        <taxon>Candidatus Iainarchaeota</taxon>
        <taxon>Candidatus Iainarchaeia</taxon>
        <taxon>Candidatus Iainarchaeales</taxon>
        <taxon>Candidatus Iainarchaeaceae</taxon>
        <taxon>Candidatus Iainarchaeum</taxon>
    </lineage>
</organism>
<accession>A0A7J4KSP4</accession>
<dbReference type="Proteomes" id="UP000527315">
    <property type="component" value="Unassembled WGS sequence"/>
</dbReference>
<proteinExistence type="predicted"/>
<evidence type="ECO:0000313" key="2">
    <source>
        <dbReference type="Proteomes" id="UP000527315"/>
    </source>
</evidence>
<sequence>MVFGEEWSLLHSGGKFLLLAVFLLFFSSLAFALPPSLTGISAPTVQQNSLQTLTPQGLTQAQGNPLNFYCCVSQDNSCIPSSSNTVCSNPGSFSSPYSSASCSFTASQALGVYNARCRAVDSITGERSAIKGSSFEITSSVPAQEPCERTEFSNIFCNPDGSRTSELYT</sequence>
<dbReference type="AlphaFoldDB" id="A0A7J4KSP4"/>
<evidence type="ECO:0000313" key="1">
    <source>
        <dbReference type="EMBL" id="HIH33051.1"/>
    </source>
</evidence>
<reference evidence="2" key="1">
    <citation type="journal article" date="2020" name="bioRxiv">
        <title>A rank-normalized archaeal taxonomy based on genome phylogeny resolves widespread incomplete and uneven classifications.</title>
        <authorList>
            <person name="Rinke C."/>
            <person name="Chuvochina M."/>
            <person name="Mussig A.J."/>
            <person name="Chaumeil P.-A."/>
            <person name="Waite D.W."/>
            <person name="Whitman W.B."/>
            <person name="Parks D.H."/>
            <person name="Hugenholtz P."/>
        </authorList>
    </citation>
    <scope>NUCLEOTIDE SEQUENCE [LARGE SCALE GENOMIC DNA]</scope>
</reference>
<feature type="non-terminal residue" evidence="1">
    <location>
        <position position="169"/>
    </location>
</feature>
<comment type="caution">
    <text evidence="1">The sequence shown here is derived from an EMBL/GenBank/DDBJ whole genome shotgun (WGS) entry which is preliminary data.</text>
</comment>
<protein>
    <submittedName>
        <fullName evidence="1">Uncharacterized protein</fullName>
    </submittedName>
</protein>
<dbReference type="EMBL" id="DUFJ01000056">
    <property type="protein sequence ID" value="HIH33051.1"/>
    <property type="molecule type" value="Genomic_DNA"/>
</dbReference>
<gene>
    <name evidence="1" type="ORF">HA227_02240</name>
</gene>
<name>A0A7J4KSP4_9ARCH</name>